<proteinExistence type="inferred from homology"/>
<dbReference type="Proteomes" id="UP000549394">
    <property type="component" value="Unassembled WGS sequence"/>
</dbReference>
<comment type="function">
    <text evidence="5">Component of the eukaryotic translation initiation factor 3 (eIF-3) complex, which is involved in protein synthesis of a specialized repertoire of mRNAs and, together with other initiation factors, stimulates binding of mRNA and methionyl-tRNAi to the 40S ribosome. The eIF-3 complex specifically targets and initiates translation of a subset of mRNAs involved in cell proliferation.</text>
</comment>
<dbReference type="SMART" id="SM00088">
    <property type="entry name" value="PINT"/>
    <property type="match status" value="1"/>
</dbReference>
<dbReference type="OrthoDB" id="10267031at2759"/>
<dbReference type="GO" id="GO:0016282">
    <property type="term" value="C:eukaryotic 43S preinitiation complex"/>
    <property type="evidence" value="ECO:0007669"/>
    <property type="project" value="UniProtKB-UniRule"/>
</dbReference>
<dbReference type="PROSITE" id="PS50250">
    <property type="entry name" value="PCI"/>
    <property type="match status" value="1"/>
</dbReference>
<keyword evidence="4 5" id="KW-0648">Protein biosynthesis</keyword>
<dbReference type="GO" id="GO:0003743">
    <property type="term" value="F:translation initiation factor activity"/>
    <property type="evidence" value="ECO:0007669"/>
    <property type="project" value="UniProtKB-UniRule"/>
</dbReference>
<protein>
    <recommendedName>
        <fullName evidence="5">Eukaryotic translation initiation factor 3 subunit M</fullName>
        <shortName evidence="5">eIF3m</shortName>
    </recommendedName>
</protein>
<reference evidence="7 8" key="1">
    <citation type="submission" date="2020-08" db="EMBL/GenBank/DDBJ databases">
        <authorList>
            <person name="Hejnol A."/>
        </authorList>
    </citation>
    <scope>NUCLEOTIDE SEQUENCE [LARGE SCALE GENOMIC DNA]</scope>
</reference>
<comment type="subunit">
    <text evidence="5">Component of the eukaryotic translation initiation factor 3 (eIF-3) complex.</text>
</comment>
<keyword evidence="2 5" id="KW-0963">Cytoplasm</keyword>
<dbReference type="InterPro" id="IPR000717">
    <property type="entry name" value="PCI_dom"/>
</dbReference>
<evidence type="ECO:0000256" key="1">
    <source>
        <dbReference type="ARBA" id="ARBA00008482"/>
    </source>
</evidence>
<feature type="domain" description="PCI" evidence="6">
    <location>
        <begin position="189"/>
        <end position="348"/>
    </location>
</feature>
<dbReference type="InterPro" id="IPR045237">
    <property type="entry name" value="COPS7/eIF3m"/>
</dbReference>
<dbReference type="PANTHER" id="PTHR15350:SF2">
    <property type="entry name" value="EUKARYOTIC TRANSLATION INITIATION FACTOR 3 SUBUNIT M"/>
    <property type="match status" value="1"/>
</dbReference>
<dbReference type="GO" id="GO:0071541">
    <property type="term" value="C:eukaryotic translation initiation factor 3 complex, eIF3m"/>
    <property type="evidence" value="ECO:0007669"/>
    <property type="project" value="UniProtKB-UniRule"/>
</dbReference>
<evidence type="ECO:0000259" key="6">
    <source>
        <dbReference type="PROSITE" id="PS50250"/>
    </source>
</evidence>
<comment type="similarity">
    <text evidence="5">Belongs to the eIF-3 subunit M family.</text>
</comment>
<evidence type="ECO:0000256" key="5">
    <source>
        <dbReference type="HAMAP-Rule" id="MF_03012"/>
    </source>
</evidence>
<evidence type="ECO:0000256" key="3">
    <source>
        <dbReference type="ARBA" id="ARBA00022540"/>
    </source>
</evidence>
<dbReference type="AlphaFoldDB" id="A0A7I8VHH6"/>
<dbReference type="HAMAP" id="MF_03012">
    <property type="entry name" value="eIF3m"/>
    <property type="match status" value="1"/>
</dbReference>
<dbReference type="GO" id="GO:0033290">
    <property type="term" value="C:eukaryotic 48S preinitiation complex"/>
    <property type="evidence" value="ECO:0007669"/>
    <property type="project" value="UniProtKB-UniRule"/>
</dbReference>
<dbReference type="GO" id="GO:0001732">
    <property type="term" value="P:formation of cytoplasmic translation initiation complex"/>
    <property type="evidence" value="ECO:0007669"/>
    <property type="project" value="UniProtKB-UniRule"/>
</dbReference>
<organism evidence="7 8">
    <name type="scientific">Dimorphilus gyrociliatus</name>
    <dbReference type="NCBI Taxonomy" id="2664684"/>
    <lineage>
        <taxon>Eukaryota</taxon>
        <taxon>Metazoa</taxon>
        <taxon>Spiralia</taxon>
        <taxon>Lophotrochozoa</taxon>
        <taxon>Annelida</taxon>
        <taxon>Polychaeta</taxon>
        <taxon>Polychaeta incertae sedis</taxon>
        <taxon>Dinophilidae</taxon>
        <taxon>Dimorphilus</taxon>
    </lineage>
</organism>
<gene>
    <name evidence="7" type="ORF">DGYR_LOCUS4358</name>
</gene>
<dbReference type="InterPro" id="IPR027528">
    <property type="entry name" value="eIF3m"/>
</dbReference>
<sequence>MACPTFIDITEEEQMAELREFLHRKGEKITKEYEKEGGNLCDNLMEIMDASRNIVNEASDTVQEYESLLYSLVSLVVYVPFPDNDLLKIEKFCEVLSNPENQKPGKHCESRLRVLQTLYKSLSTNGPQRYIVYKAMLGIAMAIPNMSAIITDVKKLGKLFEEWNVGVEEQRELYMIIQKGWLKVNLPNRAMKTMLAYLSTFEAEDSKKATKEAEKCIFILINDPRYFLMDHLLNLEPVKALKGSLIFELLQIFIHQRVAQYLDFYSKNQEFIEMMKLNHERNLKKMRILTLMQIGEFNRVVDFSTLERELKLESDQVENFVIEATACRAVNVKIDEMNKKIVINSTLPRAFEMKQWLNLQNQLKNWKWQLNTVKNFLAVKKEKPKKSNQSRYAPER</sequence>
<evidence type="ECO:0000256" key="4">
    <source>
        <dbReference type="ARBA" id="ARBA00022917"/>
    </source>
</evidence>
<evidence type="ECO:0000313" key="7">
    <source>
        <dbReference type="EMBL" id="CAD5115638.1"/>
    </source>
</evidence>
<comment type="subcellular location">
    <subcellularLocation>
        <location evidence="5">Cytoplasm</location>
    </subcellularLocation>
</comment>
<evidence type="ECO:0000313" key="8">
    <source>
        <dbReference type="Proteomes" id="UP000549394"/>
    </source>
</evidence>
<accession>A0A7I8VHH6</accession>
<comment type="similarity">
    <text evidence="1">Belongs to the CSN7/EIF3M family. CSN7 subfamily.</text>
</comment>
<dbReference type="EMBL" id="CAJFCJ010000006">
    <property type="protein sequence ID" value="CAD5115638.1"/>
    <property type="molecule type" value="Genomic_DNA"/>
</dbReference>
<comment type="caution">
    <text evidence="7">The sequence shown here is derived from an EMBL/GenBank/DDBJ whole genome shotgun (WGS) entry which is preliminary data.</text>
</comment>
<name>A0A7I8VHH6_9ANNE</name>
<dbReference type="PANTHER" id="PTHR15350">
    <property type="entry name" value="COP9 SIGNALOSOME COMPLEX SUBUNIT 7/DENDRITIC CELL PROTEIN GA17"/>
    <property type="match status" value="1"/>
</dbReference>
<evidence type="ECO:0000256" key="2">
    <source>
        <dbReference type="ARBA" id="ARBA00022490"/>
    </source>
</evidence>
<keyword evidence="3 5" id="KW-0396">Initiation factor</keyword>
<keyword evidence="8" id="KW-1185">Reference proteome</keyword>
<dbReference type="Pfam" id="PF01399">
    <property type="entry name" value="PCI"/>
    <property type="match status" value="1"/>
</dbReference>